<dbReference type="Pfam" id="PF10236">
    <property type="entry name" value="DAP3"/>
    <property type="match status" value="1"/>
</dbReference>
<evidence type="ECO:0000256" key="5">
    <source>
        <dbReference type="ARBA" id="ARBA00023128"/>
    </source>
</evidence>
<dbReference type="GO" id="GO:0003735">
    <property type="term" value="F:structural constituent of ribosome"/>
    <property type="evidence" value="ECO:0007669"/>
    <property type="project" value="TreeGrafter"/>
</dbReference>
<comment type="subcellular location">
    <subcellularLocation>
        <location evidence="1">Mitochondrion</location>
    </subcellularLocation>
</comment>
<evidence type="ECO:0000256" key="6">
    <source>
        <dbReference type="ARBA" id="ARBA00023274"/>
    </source>
</evidence>
<keyword evidence="6" id="KW-0687">Ribonucleoprotein</keyword>
<dbReference type="GO" id="GO:0005763">
    <property type="term" value="C:mitochondrial small ribosomal subunit"/>
    <property type="evidence" value="ECO:0007669"/>
    <property type="project" value="TreeGrafter"/>
</dbReference>
<proteinExistence type="inferred from homology"/>
<evidence type="ECO:0000256" key="1">
    <source>
        <dbReference type="ARBA" id="ARBA00004173"/>
    </source>
</evidence>
<reference evidence="9 10" key="1">
    <citation type="submission" date="2019-02" db="EMBL/GenBank/DDBJ databases">
        <title>Genome sequencing of the rare red list fungi Antrodiella citrinella (Flaviporus citrinellus).</title>
        <authorList>
            <person name="Buettner E."/>
            <person name="Kellner H."/>
        </authorList>
    </citation>
    <scope>NUCLEOTIDE SEQUENCE [LARGE SCALE GENOMIC DNA]</scope>
    <source>
        <strain evidence="9 10">DSM 108506</strain>
    </source>
</reference>
<dbReference type="InterPro" id="IPR019368">
    <property type="entry name" value="Ribosomal_mS29"/>
</dbReference>
<evidence type="ECO:0000256" key="7">
    <source>
        <dbReference type="ARBA" id="ARBA00035140"/>
    </source>
</evidence>
<keyword evidence="4" id="KW-0689">Ribosomal protein</keyword>
<dbReference type="PANTHER" id="PTHR12810">
    <property type="entry name" value="MITOCHONDRIAL 28S RIBOSOMAL PROTEIN S29"/>
    <property type="match status" value="1"/>
</dbReference>
<dbReference type="EMBL" id="SGPM01000031">
    <property type="protein sequence ID" value="THH32059.1"/>
    <property type="molecule type" value="Genomic_DNA"/>
</dbReference>
<feature type="compositionally biased region" description="Basic and acidic residues" evidence="8">
    <location>
        <begin position="58"/>
        <end position="73"/>
    </location>
</feature>
<dbReference type="AlphaFoldDB" id="A0A4S4MZT0"/>
<dbReference type="Proteomes" id="UP000308730">
    <property type="component" value="Unassembled WGS sequence"/>
</dbReference>
<organism evidence="9 10">
    <name type="scientific">Antrodiella citrinella</name>
    <dbReference type="NCBI Taxonomy" id="2447956"/>
    <lineage>
        <taxon>Eukaryota</taxon>
        <taxon>Fungi</taxon>
        <taxon>Dikarya</taxon>
        <taxon>Basidiomycota</taxon>
        <taxon>Agaricomycotina</taxon>
        <taxon>Agaricomycetes</taxon>
        <taxon>Polyporales</taxon>
        <taxon>Steccherinaceae</taxon>
        <taxon>Antrodiella</taxon>
    </lineage>
</organism>
<evidence type="ECO:0000313" key="10">
    <source>
        <dbReference type="Proteomes" id="UP000308730"/>
    </source>
</evidence>
<keyword evidence="3" id="KW-0809">Transit peptide</keyword>
<dbReference type="PANTHER" id="PTHR12810:SF0">
    <property type="entry name" value="SMALL RIBOSOMAL SUBUNIT PROTEIN MS29"/>
    <property type="match status" value="1"/>
</dbReference>
<gene>
    <name evidence="9" type="ORF">EUX98_g2144</name>
</gene>
<sequence length="458" mass="51487">MFSVLATSSFRPSPSLSLLSNRVGKEQVRNAVKKAGVNRQVVASNTKQMQKGFRMKKKVEPTAKENHDGVHYMRPMPENRLKVDILKQHQTVLDLPIFRPEEMTDMALGKVHAFTPTTNTIMKSFGVPRNVVVDFRLLSKPSSVIRDVTLRVIDKLDEVVASTSKVTKMVFTGPPGNGKSYLMLQAIEYAQSVGYIVLYVPRASKLVDSSTMYTYDPRTRTYVQPKYSHLLLQRLSSVNDSSLRTLKLSKDVLAEDGSVRLSVGSSLYDLADLGLRDPTLAPTVLSNLFAELAQQSTIPVLLAIDDIQSLYNHTTLYKNPMYENIKPYHLSVPRLLLEYASNKKSFSRGMVIGAISGSNTNWPVPPELQESLGLTPPRPVSVYEKRYPEIEQYASGLENFPVPEQLTLDEAAAVYDLWRKDNALHTQSTDELFLSKYTEACGNPRRFVWEGLFRTMTT</sequence>
<dbReference type="SUPFAM" id="SSF52540">
    <property type="entry name" value="P-loop containing nucleoside triphosphate hydrolases"/>
    <property type="match status" value="1"/>
</dbReference>
<comment type="similarity">
    <text evidence="2">Belongs to the mitochondrion-specific ribosomal protein mS29 family.</text>
</comment>
<evidence type="ECO:0000256" key="8">
    <source>
        <dbReference type="SAM" id="MobiDB-lite"/>
    </source>
</evidence>
<keyword evidence="10" id="KW-1185">Reference proteome</keyword>
<protein>
    <recommendedName>
        <fullName evidence="7">Small ribosomal subunit protein mS29</fullName>
    </recommendedName>
</protein>
<feature type="region of interest" description="Disordered" evidence="8">
    <location>
        <begin position="46"/>
        <end position="73"/>
    </location>
</feature>
<evidence type="ECO:0000313" key="9">
    <source>
        <dbReference type="EMBL" id="THH32059.1"/>
    </source>
</evidence>
<evidence type="ECO:0000256" key="2">
    <source>
        <dbReference type="ARBA" id="ARBA00009863"/>
    </source>
</evidence>
<accession>A0A4S4MZT0</accession>
<comment type="caution">
    <text evidence="9">The sequence shown here is derived from an EMBL/GenBank/DDBJ whole genome shotgun (WGS) entry which is preliminary data.</text>
</comment>
<keyword evidence="5" id="KW-0496">Mitochondrion</keyword>
<dbReference type="InterPro" id="IPR027417">
    <property type="entry name" value="P-loop_NTPase"/>
</dbReference>
<evidence type="ECO:0000256" key="3">
    <source>
        <dbReference type="ARBA" id="ARBA00022946"/>
    </source>
</evidence>
<evidence type="ECO:0000256" key="4">
    <source>
        <dbReference type="ARBA" id="ARBA00022980"/>
    </source>
</evidence>
<name>A0A4S4MZT0_9APHY</name>
<dbReference type="OrthoDB" id="274828at2759"/>